<dbReference type="InterPro" id="IPR036097">
    <property type="entry name" value="HisK_dim/P_sf"/>
</dbReference>
<dbReference type="Pfam" id="PF00512">
    <property type="entry name" value="HisKA"/>
    <property type="match status" value="1"/>
</dbReference>
<gene>
    <name evidence="12" type="ORF">ALGA_3840</name>
</gene>
<dbReference type="SMART" id="SM00091">
    <property type="entry name" value="PAS"/>
    <property type="match status" value="1"/>
</dbReference>
<evidence type="ECO:0000256" key="4">
    <source>
        <dbReference type="ARBA" id="ARBA00022679"/>
    </source>
</evidence>
<dbReference type="InterPro" id="IPR004358">
    <property type="entry name" value="Sig_transdc_His_kin-like_C"/>
</dbReference>
<dbReference type="Gene3D" id="3.30.565.10">
    <property type="entry name" value="Histidine kinase-like ATPase, C-terminal domain"/>
    <property type="match status" value="1"/>
</dbReference>
<dbReference type="EC" id="2.7.13.3" evidence="2"/>
<dbReference type="Pfam" id="PF02518">
    <property type="entry name" value="HATPase_c"/>
    <property type="match status" value="1"/>
</dbReference>
<dbReference type="NCBIfam" id="TIGR00229">
    <property type="entry name" value="sensory_box"/>
    <property type="match status" value="1"/>
</dbReference>
<dbReference type="SUPFAM" id="SSF47384">
    <property type="entry name" value="Homodimeric domain of signal transducing histidine kinase"/>
    <property type="match status" value="1"/>
</dbReference>
<dbReference type="InterPro" id="IPR000014">
    <property type="entry name" value="PAS"/>
</dbReference>
<dbReference type="Gene3D" id="1.10.287.130">
    <property type="match status" value="1"/>
</dbReference>
<keyword evidence="4" id="KW-0808">Transferase</keyword>
<evidence type="ECO:0000256" key="8">
    <source>
        <dbReference type="SAM" id="Phobius"/>
    </source>
</evidence>
<dbReference type="RefSeq" id="WP_096432176.1">
    <property type="nucleotide sequence ID" value="NZ_AP018042.1"/>
</dbReference>
<dbReference type="CDD" id="cd00082">
    <property type="entry name" value="HisKA"/>
    <property type="match status" value="1"/>
</dbReference>
<keyword evidence="13" id="KW-1185">Reference proteome</keyword>
<dbReference type="OrthoDB" id="9813151at2"/>
<dbReference type="InterPro" id="IPR000700">
    <property type="entry name" value="PAS-assoc_C"/>
</dbReference>
<feature type="transmembrane region" description="Helical" evidence="8">
    <location>
        <begin position="126"/>
        <end position="144"/>
    </location>
</feature>
<feature type="transmembrane region" description="Helical" evidence="8">
    <location>
        <begin position="37"/>
        <end position="56"/>
    </location>
</feature>
<keyword evidence="8" id="KW-0812">Transmembrane</keyword>
<feature type="transmembrane region" description="Helical" evidence="8">
    <location>
        <begin position="62"/>
        <end position="83"/>
    </location>
</feature>
<dbReference type="InterPro" id="IPR050736">
    <property type="entry name" value="Sensor_HK_Regulatory"/>
</dbReference>
<sequence>MRNNGVMDKLATKEYTNIDQKVRDAQIELLYQQTKTGLIGALIVALTACVIFWQVIPQWKLALWAGIIVLLTIARGGIVFAFERRAPLTSDIDRWAKLHVIGVIVSGLTWAIPFAFLWPIEHPEYQAVWPIVVLPLSAAAVAAYYTWTPSYVSFLILTALPISLRFFFEGGSLYNILGLLCLFFIAILLRAGQVMHAASVRAFILGIRNEALNKNLKVEITTREQLNVRLQQEIADRKLAENEIRKLSKVFLDGTNPCFIEDLHGNIQEMNNEAVNVYGFSREELVNKSSQLLVPDGDHEKMDELIKLCVEGKLVRDVECLRLKKDGKEIPVLMTLSLLTDEEDNPFGIASIDSNISEQKNIEKQLTKSKAAAESANATKDKFFKIISHDLKSPFSSIIGFSDLLITEYDSFDDLERKNCIQEINTSSLNAYSLLDNLLTWARTQTDEIRINKEKLDLKELVATSISTYLLNADSKNIKIINKVQSELIVSIDKNTALTFIRNIVNNAIKFTHKGGHITIDSQVNEDSISLHITDTGVGMSPELIDNLFQIDKDISTKGTDNEKGTGLGLILCKEFIERNGGSIIVKSEVNKGSEFIISLPLESD</sequence>
<dbReference type="CDD" id="cd00130">
    <property type="entry name" value="PAS"/>
    <property type="match status" value="1"/>
</dbReference>
<reference evidence="12 13" key="1">
    <citation type="journal article" date="2018" name="Mar. Genomics">
        <title>Complete genome sequence of Marinifilaceae bacterium strain SPP2, isolated from the Antarctic marine sediment.</title>
        <authorList>
            <person name="Watanabe M."/>
            <person name="Kojima H."/>
            <person name="Fukui M."/>
        </authorList>
    </citation>
    <scope>NUCLEOTIDE SEQUENCE [LARGE SCALE GENOMIC DNA]</scope>
    <source>
        <strain evidence="12 13">SPP2</strain>
    </source>
</reference>
<dbReference type="Gene3D" id="3.30.450.20">
    <property type="entry name" value="PAS domain"/>
    <property type="match status" value="1"/>
</dbReference>
<keyword evidence="8" id="KW-0472">Membrane</keyword>
<name>A0A1Y1CQB2_9BACT</name>
<dbReference type="PRINTS" id="PR00344">
    <property type="entry name" value="BCTRLSENSOR"/>
</dbReference>
<keyword evidence="3" id="KW-0597">Phosphoprotein</keyword>
<evidence type="ECO:0000259" key="9">
    <source>
        <dbReference type="PROSITE" id="PS50109"/>
    </source>
</evidence>
<feature type="domain" description="PAS" evidence="10">
    <location>
        <begin position="240"/>
        <end position="313"/>
    </location>
</feature>
<evidence type="ECO:0000256" key="2">
    <source>
        <dbReference type="ARBA" id="ARBA00012438"/>
    </source>
</evidence>
<reference evidence="13" key="2">
    <citation type="journal article" date="2020" name="Antonie Van Leeuwenhoek">
        <title>Labilibaculum antarcticum sp. nov., a novel facultative anaerobic, psychrotorelant bacterium isolated from marine sediment of Antarctica.</title>
        <authorList>
            <person name="Watanabe M."/>
            <person name="Kojima H."/>
            <person name="Fukui M."/>
        </authorList>
    </citation>
    <scope>NUCLEOTIDE SEQUENCE [LARGE SCALE GENOMIC DNA]</scope>
    <source>
        <strain evidence="13">SPP2</strain>
    </source>
</reference>
<evidence type="ECO:0000256" key="1">
    <source>
        <dbReference type="ARBA" id="ARBA00000085"/>
    </source>
</evidence>
<feature type="domain" description="Histidine kinase" evidence="9">
    <location>
        <begin position="386"/>
        <end position="604"/>
    </location>
</feature>
<organism evidence="12 13">
    <name type="scientific">Labilibaculum antarcticum</name>
    <dbReference type="NCBI Taxonomy" id="1717717"/>
    <lineage>
        <taxon>Bacteria</taxon>
        <taxon>Pseudomonadati</taxon>
        <taxon>Bacteroidota</taxon>
        <taxon>Bacteroidia</taxon>
        <taxon>Marinilabiliales</taxon>
        <taxon>Marinifilaceae</taxon>
        <taxon>Labilibaculum</taxon>
    </lineage>
</organism>
<dbReference type="Proteomes" id="UP000218267">
    <property type="component" value="Chromosome"/>
</dbReference>
<dbReference type="KEGG" id="mbas:ALGA_3840"/>
<dbReference type="EMBL" id="AP018042">
    <property type="protein sequence ID" value="BAX82132.1"/>
    <property type="molecule type" value="Genomic_DNA"/>
</dbReference>
<protein>
    <recommendedName>
        <fullName evidence="2">histidine kinase</fullName>
        <ecNumber evidence="2">2.7.13.3</ecNumber>
    </recommendedName>
</protein>
<evidence type="ECO:0000256" key="6">
    <source>
        <dbReference type="ARBA" id="ARBA00023012"/>
    </source>
</evidence>
<keyword evidence="7" id="KW-0175">Coiled coil</keyword>
<evidence type="ECO:0000256" key="3">
    <source>
        <dbReference type="ARBA" id="ARBA00022553"/>
    </source>
</evidence>
<dbReference type="PROSITE" id="PS50112">
    <property type="entry name" value="PAS"/>
    <property type="match status" value="1"/>
</dbReference>
<dbReference type="SMART" id="SM00388">
    <property type="entry name" value="HisKA"/>
    <property type="match status" value="1"/>
</dbReference>
<dbReference type="SMART" id="SM00387">
    <property type="entry name" value="HATPase_c"/>
    <property type="match status" value="1"/>
</dbReference>
<feature type="coiled-coil region" evidence="7">
    <location>
        <begin position="213"/>
        <end position="250"/>
    </location>
</feature>
<dbReference type="InterPro" id="IPR035965">
    <property type="entry name" value="PAS-like_dom_sf"/>
</dbReference>
<evidence type="ECO:0000313" key="13">
    <source>
        <dbReference type="Proteomes" id="UP000218267"/>
    </source>
</evidence>
<evidence type="ECO:0000256" key="5">
    <source>
        <dbReference type="ARBA" id="ARBA00022777"/>
    </source>
</evidence>
<dbReference type="AlphaFoldDB" id="A0A1Y1CQB2"/>
<dbReference type="PANTHER" id="PTHR43711:SF1">
    <property type="entry name" value="HISTIDINE KINASE 1"/>
    <property type="match status" value="1"/>
</dbReference>
<comment type="catalytic activity">
    <reaction evidence="1">
        <text>ATP + protein L-histidine = ADP + protein N-phospho-L-histidine.</text>
        <dbReference type="EC" id="2.7.13.3"/>
    </reaction>
</comment>
<dbReference type="InterPro" id="IPR003661">
    <property type="entry name" value="HisK_dim/P_dom"/>
</dbReference>
<evidence type="ECO:0000256" key="7">
    <source>
        <dbReference type="SAM" id="Coils"/>
    </source>
</evidence>
<evidence type="ECO:0000313" key="12">
    <source>
        <dbReference type="EMBL" id="BAX82132.1"/>
    </source>
</evidence>
<evidence type="ECO:0000259" key="10">
    <source>
        <dbReference type="PROSITE" id="PS50112"/>
    </source>
</evidence>
<evidence type="ECO:0000259" key="11">
    <source>
        <dbReference type="PROSITE" id="PS50113"/>
    </source>
</evidence>
<dbReference type="PROSITE" id="PS50113">
    <property type="entry name" value="PAC"/>
    <property type="match status" value="1"/>
</dbReference>
<dbReference type="InterPro" id="IPR036890">
    <property type="entry name" value="HATPase_C_sf"/>
</dbReference>
<dbReference type="SUPFAM" id="SSF55874">
    <property type="entry name" value="ATPase domain of HSP90 chaperone/DNA topoisomerase II/histidine kinase"/>
    <property type="match status" value="1"/>
</dbReference>
<dbReference type="Pfam" id="PF13426">
    <property type="entry name" value="PAS_9"/>
    <property type="match status" value="1"/>
</dbReference>
<keyword evidence="6" id="KW-0902">Two-component regulatory system</keyword>
<dbReference type="PROSITE" id="PS50109">
    <property type="entry name" value="HIS_KIN"/>
    <property type="match status" value="1"/>
</dbReference>
<dbReference type="SUPFAM" id="SSF55785">
    <property type="entry name" value="PYP-like sensor domain (PAS domain)"/>
    <property type="match status" value="1"/>
</dbReference>
<dbReference type="GO" id="GO:0000155">
    <property type="term" value="F:phosphorelay sensor kinase activity"/>
    <property type="evidence" value="ECO:0007669"/>
    <property type="project" value="InterPro"/>
</dbReference>
<keyword evidence="5" id="KW-0418">Kinase</keyword>
<keyword evidence="8" id="KW-1133">Transmembrane helix</keyword>
<accession>A0A1Y1CQB2</accession>
<feature type="transmembrane region" description="Helical" evidence="8">
    <location>
        <begin position="95"/>
        <end position="120"/>
    </location>
</feature>
<feature type="transmembrane region" description="Helical" evidence="8">
    <location>
        <begin position="174"/>
        <end position="191"/>
    </location>
</feature>
<dbReference type="PANTHER" id="PTHR43711">
    <property type="entry name" value="TWO-COMPONENT HISTIDINE KINASE"/>
    <property type="match status" value="1"/>
</dbReference>
<dbReference type="InterPro" id="IPR003594">
    <property type="entry name" value="HATPase_dom"/>
</dbReference>
<feature type="domain" description="PAC" evidence="11">
    <location>
        <begin position="316"/>
        <end position="368"/>
    </location>
</feature>
<proteinExistence type="predicted"/>
<dbReference type="InterPro" id="IPR005467">
    <property type="entry name" value="His_kinase_dom"/>
</dbReference>